<organism evidence="1 2">
    <name type="scientific">candidate division WWE3 bacterium CG23_combo_of_CG06-09_8_20_14_all_40_14</name>
    <dbReference type="NCBI Taxonomy" id="1975095"/>
    <lineage>
        <taxon>Bacteria</taxon>
        <taxon>Katanobacteria</taxon>
    </lineage>
</organism>
<name>A0A2G9XEL8_UNCKA</name>
<dbReference type="Proteomes" id="UP000231388">
    <property type="component" value="Unassembled WGS sequence"/>
</dbReference>
<dbReference type="AlphaFoldDB" id="A0A2G9XEL8"/>
<sequence length="77" mass="8617">MSVLPVASGVDNEELCTILRKFAVHSVFYVLCEKFIFLLDSWLRRGGAQTRYGERARALVGALTQITCIIEDILNNA</sequence>
<proteinExistence type="predicted"/>
<dbReference type="EMBL" id="PCQY01000011">
    <property type="protein sequence ID" value="PIP04731.1"/>
    <property type="molecule type" value="Genomic_DNA"/>
</dbReference>
<evidence type="ECO:0000313" key="2">
    <source>
        <dbReference type="Proteomes" id="UP000231388"/>
    </source>
</evidence>
<protein>
    <submittedName>
        <fullName evidence="1">Uncharacterized protein</fullName>
    </submittedName>
</protein>
<comment type="caution">
    <text evidence="1">The sequence shown here is derived from an EMBL/GenBank/DDBJ whole genome shotgun (WGS) entry which is preliminary data.</text>
</comment>
<accession>A0A2G9XEL8</accession>
<gene>
    <name evidence="1" type="ORF">COX53_00805</name>
</gene>
<reference evidence="1 2" key="1">
    <citation type="submission" date="2017-09" db="EMBL/GenBank/DDBJ databases">
        <title>Depth-based differentiation of microbial function through sediment-hosted aquifers and enrichment of novel symbionts in the deep terrestrial subsurface.</title>
        <authorList>
            <person name="Probst A.J."/>
            <person name="Ladd B."/>
            <person name="Jarett J.K."/>
            <person name="Geller-Mcgrath D.E."/>
            <person name="Sieber C.M."/>
            <person name="Emerson J.B."/>
            <person name="Anantharaman K."/>
            <person name="Thomas B.C."/>
            <person name="Malmstrom R."/>
            <person name="Stieglmeier M."/>
            <person name="Klingl A."/>
            <person name="Woyke T."/>
            <person name="Ryan C.M."/>
            <person name="Banfield J.F."/>
        </authorList>
    </citation>
    <scope>NUCLEOTIDE SEQUENCE [LARGE SCALE GENOMIC DNA]</scope>
    <source>
        <strain evidence="1">CG23_combo_of_CG06-09_8_20_14_all_40_14</strain>
    </source>
</reference>
<evidence type="ECO:0000313" key="1">
    <source>
        <dbReference type="EMBL" id="PIP04731.1"/>
    </source>
</evidence>